<reference evidence="4 5" key="1">
    <citation type="submission" date="2019-01" db="EMBL/GenBank/DDBJ databases">
        <authorList>
            <person name="Chen W.-M."/>
        </authorList>
    </citation>
    <scope>NUCLEOTIDE SEQUENCE [LARGE SCALE GENOMIC DNA]</scope>
    <source>
        <strain evidence="4 5">CCP-6</strain>
    </source>
</reference>
<evidence type="ECO:0000313" key="4">
    <source>
        <dbReference type="EMBL" id="RVT99588.1"/>
    </source>
</evidence>
<evidence type="ECO:0000313" key="5">
    <source>
        <dbReference type="Proteomes" id="UP000282957"/>
    </source>
</evidence>
<feature type="region of interest" description="Disordered" evidence="1">
    <location>
        <begin position="228"/>
        <end position="278"/>
    </location>
</feature>
<dbReference type="Proteomes" id="UP000282957">
    <property type="component" value="Unassembled WGS sequence"/>
</dbReference>
<name>A0A437MPM3_9PROT</name>
<feature type="domain" description="Ysc84 actin-binding" evidence="3">
    <location>
        <begin position="102"/>
        <end position="223"/>
    </location>
</feature>
<evidence type="ECO:0000256" key="1">
    <source>
        <dbReference type="SAM" id="MobiDB-lite"/>
    </source>
</evidence>
<dbReference type="RefSeq" id="WP_127786483.1">
    <property type="nucleotide sequence ID" value="NZ_SACL01000001.1"/>
</dbReference>
<feature type="compositionally biased region" description="Polar residues" evidence="1">
    <location>
        <begin position="264"/>
        <end position="278"/>
    </location>
</feature>
<proteinExistence type="predicted"/>
<accession>A0A437MPM3</accession>
<feature type="compositionally biased region" description="Low complexity" evidence="1">
    <location>
        <begin position="238"/>
        <end position="263"/>
    </location>
</feature>
<evidence type="ECO:0000259" key="3">
    <source>
        <dbReference type="Pfam" id="PF04366"/>
    </source>
</evidence>
<comment type="caution">
    <text evidence="4">The sequence shown here is derived from an EMBL/GenBank/DDBJ whole genome shotgun (WGS) entry which is preliminary data.</text>
</comment>
<feature type="chain" id="PRO_5019470763" description="Ysc84 actin-binding domain-containing protein" evidence="2">
    <location>
        <begin position="19"/>
        <end position="278"/>
    </location>
</feature>
<dbReference type="InterPro" id="IPR007461">
    <property type="entry name" value="Ysc84_actin-binding"/>
</dbReference>
<dbReference type="PANTHER" id="PTHR15629">
    <property type="entry name" value="SH3YL1 PROTEIN"/>
    <property type="match status" value="1"/>
</dbReference>
<dbReference type="EMBL" id="SACL01000001">
    <property type="protein sequence ID" value="RVT99588.1"/>
    <property type="molecule type" value="Genomic_DNA"/>
</dbReference>
<dbReference type="OrthoDB" id="9782434at2"/>
<dbReference type="CDD" id="cd11524">
    <property type="entry name" value="SYLF"/>
    <property type="match status" value="1"/>
</dbReference>
<feature type="signal peptide" evidence="2">
    <location>
        <begin position="1"/>
        <end position="18"/>
    </location>
</feature>
<dbReference type="AlphaFoldDB" id="A0A437MPM3"/>
<sequence>MRRLIILGLMASSLAACGNGPPATGEAQSLVDRSTLSVQELLGNDHDILNASNLLRNARAVMVCPQLFRAAFFGGGEGGGCVLVGRDGAGGWSSPAFYTMGSANIGFQFGVQDAQTLLIIRSERALNAVLNGQFKFGADASIAVATVGGTVEGATTSNLGADIVAVSRSRGLFAGIALEGSVLNARSEWNSSYYGQEIGPRQIVVNMQAHNPGADPLRAVLGRYGSGSAAAAPPPPMASSAPVQDTASRARSAGSSAYGRATTVPGSVQRQTLQAPGR</sequence>
<protein>
    <recommendedName>
        <fullName evidence="3">Ysc84 actin-binding domain-containing protein</fullName>
    </recommendedName>
</protein>
<keyword evidence="2" id="KW-0732">Signal</keyword>
<dbReference type="InterPro" id="IPR051702">
    <property type="entry name" value="SH3_domain_YSC84-like"/>
</dbReference>
<gene>
    <name evidence="4" type="ORF">EOD42_05785</name>
</gene>
<evidence type="ECO:0000256" key="2">
    <source>
        <dbReference type="SAM" id="SignalP"/>
    </source>
</evidence>
<dbReference type="PANTHER" id="PTHR15629:SF2">
    <property type="entry name" value="SH3 DOMAIN-CONTAINING YSC84-LIKE PROTEIN 1"/>
    <property type="match status" value="1"/>
</dbReference>
<dbReference type="Pfam" id="PF04366">
    <property type="entry name" value="Ysc84"/>
    <property type="match status" value="1"/>
</dbReference>
<dbReference type="GO" id="GO:0035091">
    <property type="term" value="F:phosphatidylinositol binding"/>
    <property type="evidence" value="ECO:0007669"/>
    <property type="project" value="TreeGrafter"/>
</dbReference>
<organism evidence="4 5">
    <name type="scientific">Rhodovarius crocodyli</name>
    <dbReference type="NCBI Taxonomy" id="1979269"/>
    <lineage>
        <taxon>Bacteria</taxon>
        <taxon>Pseudomonadati</taxon>
        <taxon>Pseudomonadota</taxon>
        <taxon>Alphaproteobacteria</taxon>
        <taxon>Acetobacterales</taxon>
        <taxon>Roseomonadaceae</taxon>
        <taxon>Rhodovarius</taxon>
    </lineage>
</organism>
<keyword evidence="5" id="KW-1185">Reference proteome</keyword>
<dbReference type="PROSITE" id="PS51257">
    <property type="entry name" value="PROKAR_LIPOPROTEIN"/>
    <property type="match status" value="1"/>
</dbReference>